<comment type="similarity">
    <text evidence="2">Belongs to the DNA photolyase class-1 family.</text>
</comment>
<dbReference type="PANTHER" id="PTHR11455:SF30">
    <property type="entry name" value="CRYPTOCHROME-1"/>
    <property type="match status" value="1"/>
</dbReference>
<dbReference type="InterPro" id="IPR002081">
    <property type="entry name" value="Cryptochrome/DNA_photolyase_1"/>
</dbReference>
<comment type="caution">
    <text evidence="6">The sequence shown here is derived from an EMBL/GenBank/DDBJ whole genome shotgun (WGS) entry which is preliminary data.</text>
</comment>
<gene>
    <name evidence="6" type="ORF">PLEPLA_LOCUS38479</name>
</gene>
<organism evidence="6 7">
    <name type="scientific">Pleuronectes platessa</name>
    <name type="common">European plaice</name>
    <dbReference type="NCBI Taxonomy" id="8262"/>
    <lineage>
        <taxon>Eukaryota</taxon>
        <taxon>Metazoa</taxon>
        <taxon>Chordata</taxon>
        <taxon>Craniata</taxon>
        <taxon>Vertebrata</taxon>
        <taxon>Euteleostomi</taxon>
        <taxon>Actinopterygii</taxon>
        <taxon>Neopterygii</taxon>
        <taxon>Teleostei</taxon>
        <taxon>Neoteleostei</taxon>
        <taxon>Acanthomorphata</taxon>
        <taxon>Carangaria</taxon>
        <taxon>Pleuronectiformes</taxon>
        <taxon>Pleuronectoidei</taxon>
        <taxon>Pleuronectidae</taxon>
        <taxon>Pleuronectes</taxon>
    </lineage>
</organism>
<accession>A0A9N7VDP6</accession>
<evidence type="ECO:0000256" key="1">
    <source>
        <dbReference type="ARBA" id="ARBA00001974"/>
    </source>
</evidence>
<sequence length="106" mass="12702">MRLERPLERKVFEELLLDADWSVNAGSWMCFSCSSFFFQQVFRCYCPAFWQQYLPIHTMVQVAVTWGPVEVQEGPLKNSTVRRERLQLVCDWRRVKCHQQYRAVPL</sequence>
<dbReference type="GO" id="GO:0032922">
    <property type="term" value="P:circadian regulation of gene expression"/>
    <property type="evidence" value="ECO:0007669"/>
    <property type="project" value="TreeGrafter"/>
</dbReference>
<dbReference type="GO" id="GO:0043153">
    <property type="term" value="P:entrainment of circadian clock by photoperiod"/>
    <property type="evidence" value="ECO:0007669"/>
    <property type="project" value="TreeGrafter"/>
</dbReference>
<evidence type="ECO:0000256" key="2">
    <source>
        <dbReference type="ARBA" id="ARBA00005862"/>
    </source>
</evidence>
<feature type="domain" description="Cryptochrome/DNA photolyase FAD-binding" evidence="5">
    <location>
        <begin position="9"/>
        <end position="49"/>
    </location>
</feature>
<name>A0A9N7VDP6_PLEPL</name>
<dbReference type="Proteomes" id="UP001153269">
    <property type="component" value="Unassembled WGS sequence"/>
</dbReference>
<dbReference type="EMBL" id="CADEAL010004067">
    <property type="protein sequence ID" value="CAB1450787.1"/>
    <property type="molecule type" value="Genomic_DNA"/>
</dbReference>
<dbReference type="Pfam" id="PF03441">
    <property type="entry name" value="FAD_binding_7"/>
    <property type="match status" value="1"/>
</dbReference>
<evidence type="ECO:0000313" key="7">
    <source>
        <dbReference type="Proteomes" id="UP001153269"/>
    </source>
</evidence>
<reference evidence="6" key="1">
    <citation type="submission" date="2020-03" db="EMBL/GenBank/DDBJ databases">
        <authorList>
            <person name="Weist P."/>
        </authorList>
    </citation>
    <scope>NUCLEOTIDE SEQUENCE</scope>
</reference>
<proteinExistence type="inferred from homology"/>
<comment type="cofactor">
    <cofactor evidence="1">
        <name>FAD</name>
        <dbReference type="ChEBI" id="CHEBI:57692"/>
    </cofactor>
</comment>
<evidence type="ECO:0000256" key="4">
    <source>
        <dbReference type="ARBA" id="ARBA00022827"/>
    </source>
</evidence>
<evidence type="ECO:0000313" key="6">
    <source>
        <dbReference type="EMBL" id="CAB1450787.1"/>
    </source>
</evidence>
<evidence type="ECO:0000256" key="3">
    <source>
        <dbReference type="ARBA" id="ARBA00022630"/>
    </source>
</evidence>
<dbReference type="AlphaFoldDB" id="A0A9N7VDP6"/>
<dbReference type="InterPro" id="IPR005101">
    <property type="entry name" value="Cryptochr/Photolyase_FAD-bd"/>
</dbReference>
<dbReference type="GO" id="GO:0005634">
    <property type="term" value="C:nucleus"/>
    <property type="evidence" value="ECO:0007669"/>
    <property type="project" value="TreeGrafter"/>
</dbReference>
<dbReference type="SUPFAM" id="SSF48173">
    <property type="entry name" value="Cryptochrome/photolyase FAD-binding domain"/>
    <property type="match status" value="1"/>
</dbReference>
<dbReference type="Gene3D" id="1.10.579.10">
    <property type="entry name" value="DNA Cyclobutane Dipyrimidine Photolyase, subunit A, domain 3"/>
    <property type="match status" value="1"/>
</dbReference>
<dbReference type="GO" id="GO:0005737">
    <property type="term" value="C:cytoplasm"/>
    <property type="evidence" value="ECO:0007669"/>
    <property type="project" value="TreeGrafter"/>
</dbReference>
<dbReference type="GO" id="GO:0003677">
    <property type="term" value="F:DNA binding"/>
    <property type="evidence" value="ECO:0007669"/>
    <property type="project" value="TreeGrafter"/>
</dbReference>
<keyword evidence="3" id="KW-0285">Flavoprotein</keyword>
<evidence type="ECO:0000259" key="5">
    <source>
        <dbReference type="Pfam" id="PF03441"/>
    </source>
</evidence>
<keyword evidence="4" id="KW-0274">FAD</keyword>
<protein>
    <recommendedName>
        <fullName evidence="5">Cryptochrome/DNA photolyase FAD-binding domain-containing protein</fullName>
    </recommendedName>
</protein>
<dbReference type="PANTHER" id="PTHR11455">
    <property type="entry name" value="CRYPTOCHROME"/>
    <property type="match status" value="1"/>
</dbReference>
<dbReference type="GO" id="GO:0045892">
    <property type="term" value="P:negative regulation of DNA-templated transcription"/>
    <property type="evidence" value="ECO:0007669"/>
    <property type="project" value="TreeGrafter"/>
</dbReference>
<keyword evidence="7" id="KW-1185">Reference proteome</keyword>
<dbReference type="GO" id="GO:0071949">
    <property type="term" value="F:FAD binding"/>
    <property type="evidence" value="ECO:0007669"/>
    <property type="project" value="TreeGrafter"/>
</dbReference>
<dbReference type="InterPro" id="IPR036134">
    <property type="entry name" value="Crypto/Photolyase_FAD-like_sf"/>
</dbReference>